<protein>
    <submittedName>
        <fullName evidence="2">Uncharacterized protein</fullName>
    </submittedName>
</protein>
<sequence>MADKEDNRDRDQARGSQMTAGRFAESAFSQAGVTSIFPRRIYPGPSRTQAAGQSASGQTASGPTTSANRSLSSWWPSPASVPSSSSKKSSFRFQPYKLKETWTHEFCVVADKDQRQVPSTAMKQELREAGLGQRRIVFKNKKGDFKHIQEGLFSNFPKLREAGGFELYRQQEGKSMLYQTTSIWLHHSIFKVHIWD</sequence>
<feature type="compositionally biased region" description="Low complexity" evidence="1">
    <location>
        <begin position="70"/>
        <end position="88"/>
    </location>
</feature>
<feature type="compositionally biased region" description="Low complexity" evidence="1">
    <location>
        <begin position="48"/>
        <end position="62"/>
    </location>
</feature>
<feature type="compositionally biased region" description="Basic and acidic residues" evidence="1">
    <location>
        <begin position="1"/>
        <end position="13"/>
    </location>
</feature>
<keyword evidence="3" id="KW-1185">Reference proteome</keyword>
<dbReference type="Proteomes" id="UP001159405">
    <property type="component" value="Unassembled WGS sequence"/>
</dbReference>
<evidence type="ECO:0000313" key="3">
    <source>
        <dbReference type="Proteomes" id="UP001159405"/>
    </source>
</evidence>
<feature type="region of interest" description="Disordered" evidence="1">
    <location>
        <begin position="1"/>
        <end position="25"/>
    </location>
</feature>
<gene>
    <name evidence="2" type="ORF">PLOB_00037019</name>
</gene>
<dbReference type="EMBL" id="CALNXK010000053">
    <property type="protein sequence ID" value="CAH3133718.1"/>
    <property type="molecule type" value="Genomic_DNA"/>
</dbReference>
<reference evidence="2 3" key="1">
    <citation type="submission" date="2022-05" db="EMBL/GenBank/DDBJ databases">
        <authorList>
            <consortium name="Genoscope - CEA"/>
            <person name="William W."/>
        </authorList>
    </citation>
    <scope>NUCLEOTIDE SEQUENCE [LARGE SCALE GENOMIC DNA]</scope>
</reference>
<evidence type="ECO:0000313" key="2">
    <source>
        <dbReference type="EMBL" id="CAH3133718.1"/>
    </source>
</evidence>
<evidence type="ECO:0000256" key="1">
    <source>
        <dbReference type="SAM" id="MobiDB-lite"/>
    </source>
</evidence>
<proteinExistence type="predicted"/>
<comment type="caution">
    <text evidence="2">The sequence shown here is derived from an EMBL/GenBank/DDBJ whole genome shotgun (WGS) entry which is preliminary data.</text>
</comment>
<feature type="region of interest" description="Disordered" evidence="1">
    <location>
        <begin position="38"/>
        <end position="89"/>
    </location>
</feature>
<name>A0ABN8P893_9CNID</name>
<accession>A0ABN8P893</accession>
<organism evidence="2 3">
    <name type="scientific">Porites lobata</name>
    <dbReference type="NCBI Taxonomy" id="104759"/>
    <lineage>
        <taxon>Eukaryota</taxon>
        <taxon>Metazoa</taxon>
        <taxon>Cnidaria</taxon>
        <taxon>Anthozoa</taxon>
        <taxon>Hexacorallia</taxon>
        <taxon>Scleractinia</taxon>
        <taxon>Fungiina</taxon>
        <taxon>Poritidae</taxon>
        <taxon>Porites</taxon>
    </lineage>
</organism>